<evidence type="ECO:0000313" key="1">
    <source>
        <dbReference type="EMBL" id="BBO35790.1"/>
    </source>
</evidence>
<keyword evidence="2" id="KW-1185">Reference proteome</keyword>
<sequence length="48" mass="5265">MNVDAPIYGTTGKVVRKFLAIASPSVQRFFSLCRKMRKALRYSASAGA</sequence>
<accession>A0A5K7XG41</accession>
<organism evidence="1 2">
    <name type="scientific">Lacipirellula parvula</name>
    <dbReference type="NCBI Taxonomy" id="2650471"/>
    <lineage>
        <taxon>Bacteria</taxon>
        <taxon>Pseudomonadati</taxon>
        <taxon>Planctomycetota</taxon>
        <taxon>Planctomycetia</taxon>
        <taxon>Pirellulales</taxon>
        <taxon>Lacipirellulaceae</taxon>
        <taxon>Lacipirellula</taxon>
    </lineage>
</organism>
<dbReference type="EMBL" id="AP021861">
    <property type="protein sequence ID" value="BBO35790.1"/>
    <property type="molecule type" value="Genomic_DNA"/>
</dbReference>
<dbReference type="KEGG" id="lpav:PLANPX_5402"/>
<name>A0A5K7XG41_9BACT</name>
<proteinExistence type="predicted"/>
<reference evidence="2" key="1">
    <citation type="submission" date="2019-10" db="EMBL/GenBank/DDBJ databases">
        <title>Lacipirellula parvula gen. nov., sp. nov., representing a lineage of planctomycetes widespread in freshwater anoxic habitats, and description of the family Lacipirellulaceae.</title>
        <authorList>
            <person name="Dedysh S.N."/>
            <person name="Kulichevskaya I.S."/>
            <person name="Beletsky A.V."/>
            <person name="Rakitin A.L."/>
            <person name="Mardanov A.V."/>
            <person name="Ivanova A.A."/>
            <person name="Saltykova V.X."/>
            <person name="Rijpstra W.I.C."/>
            <person name="Sinninghe Damste J.S."/>
            <person name="Ravin N.V."/>
        </authorList>
    </citation>
    <scope>NUCLEOTIDE SEQUENCE [LARGE SCALE GENOMIC DNA]</scope>
    <source>
        <strain evidence="2">PX69</strain>
    </source>
</reference>
<protein>
    <submittedName>
        <fullName evidence="1">Uncharacterized protein</fullName>
    </submittedName>
</protein>
<evidence type="ECO:0000313" key="2">
    <source>
        <dbReference type="Proteomes" id="UP000326837"/>
    </source>
</evidence>
<gene>
    <name evidence="1" type="ORF">PLANPX_5402</name>
</gene>
<dbReference type="AlphaFoldDB" id="A0A5K7XG41"/>
<dbReference type="Proteomes" id="UP000326837">
    <property type="component" value="Chromosome"/>
</dbReference>